<dbReference type="SUPFAM" id="SSF53254">
    <property type="entry name" value="Phosphoglycerate mutase-like"/>
    <property type="match status" value="1"/>
</dbReference>
<keyword evidence="6" id="KW-1185">Reference proteome</keyword>
<evidence type="ECO:0000256" key="2">
    <source>
        <dbReference type="PIRSR" id="PIRSR613078-1"/>
    </source>
</evidence>
<sequence>MGSKITFYIVRHGKTILNTMDKVQGWSDTPLTKEGVEVVENLGKGLKDITFSSAFCSDLRRTRETLHIILKNSDQKGLSVIEKPELREICFGSYETALATEMFKDVALYLHYTNAQDLFNDIFDKNKEITYKEAVNTLSIIDPMKMAEDFNTVEKRMHKALSDIVEIESKYNENRNVLIVSHGLSINVMLHNLGGEKLFIKDLENASVCKLIFEDEKYMIEAINDMSYVEKGKNS</sequence>
<name>A0A0X3AR52_9FLAO</name>
<dbReference type="OrthoDB" id="9781415at2"/>
<dbReference type="Gene3D" id="3.40.50.1240">
    <property type="entry name" value="Phosphoglycerate mutase-like"/>
    <property type="match status" value="1"/>
</dbReference>
<organism evidence="5 6">
    <name type="scientific">Apibacter mensalis</name>
    <dbReference type="NCBI Taxonomy" id="1586267"/>
    <lineage>
        <taxon>Bacteria</taxon>
        <taxon>Pseudomonadati</taxon>
        <taxon>Bacteroidota</taxon>
        <taxon>Flavobacteriia</taxon>
        <taxon>Flavobacteriales</taxon>
        <taxon>Weeksellaceae</taxon>
        <taxon>Apibacter</taxon>
    </lineage>
</organism>
<accession>A0A0X3AR52</accession>
<dbReference type="Pfam" id="PF00300">
    <property type="entry name" value="His_Phos_1"/>
    <property type="match status" value="1"/>
</dbReference>
<dbReference type="RefSeq" id="WP_055426075.1">
    <property type="nucleotide sequence ID" value="NZ_FCOR01000012.1"/>
</dbReference>
<dbReference type="SMART" id="SM00855">
    <property type="entry name" value="PGAM"/>
    <property type="match status" value="1"/>
</dbReference>
<feature type="binding site" evidence="3">
    <location>
        <begin position="11"/>
        <end position="18"/>
    </location>
    <ligand>
        <name>substrate</name>
    </ligand>
</feature>
<feature type="site" description="Transition state stabilizer" evidence="4">
    <location>
        <position position="182"/>
    </location>
</feature>
<evidence type="ECO:0000313" key="5">
    <source>
        <dbReference type="EMBL" id="CVK16890.1"/>
    </source>
</evidence>
<dbReference type="STRING" id="1586267.GCA_001418685_01754"/>
<dbReference type="Proteomes" id="UP000182761">
    <property type="component" value="Unassembled WGS sequence"/>
</dbReference>
<dbReference type="CDD" id="cd07067">
    <property type="entry name" value="HP_PGM_like"/>
    <property type="match status" value="1"/>
</dbReference>
<evidence type="ECO:0000256" key="1">
    <source>
        <dbReference type="ARBA" id="ARBA00022801"/>
    </source>
</evidence>
<dbReference type="GO" id="GO:0043456">
    <property type="term" value="P:regulation of pentose-phosphate shunt"/>
    <property type="evidence" value="ECO:0007669"/>
    <property type="project" value="TreeGrafter"/>
</dbReference>
<feature type="binding site" evidence="3">
    <location>
        <position position="61"/>
    </location>
    <ligand>
        <name>substrate</name>
    </ligand>
</feature>
<dbReference type="InterPro" id="IPR029033">
    <property type="entry name" value="His_PPase_superfam"/>
</dbReference>
<dbReference type="AlphaFoldDB" id="A0A0X3AR52"/>
<dbReference type="PANTHER" id="PTHR46517">
    <property type="entry name" value="FRUCTOSE-2,6-BISPHOSPHATASE TIGAR"/>
    <property type="match status" value="1"/>
</dbReference>
<dbReference type="GO" id="GO:0004331">
    <property type="term" value="F:fructose-2,6-bisphosphate 2-phosphatase activity"/>
    <property type="evidence" value="ECO:0007669"/>
    <property type="project" value="TreeGrafter"/>
</dbReference>
<keyword evidence="1" id="KW-0378">Hydrolase</keyword>
<dbReference type="GO" id="GO:0045820">
    <property type="term" value="P:negative regulation of glycolytic process"/>
    <property type="evidence" value="ECO:0007669"/>
    <property type="project" value="TreeGrafter"/>
</dbReference>
<evidence type="ECO:0000256" key="4">
    <source>
        <dbReference type="PIRSR" id="PIRSR613078-3"/>
    </source>
</evidence>
<evidence type="ECO:0000313" key="6">
    <source>
        <dbReference type="Proteomes" id="UP000182761"/>
    </source>
</evidence>
<dbReference type="EMBL" id="FCOR01000012">
    <property type="protein sequence ID" value="CVK16890.1"/>
    <property type="molecule type" value="Genomic_DNA"/>
</dbReference>
<proteinExistence type="predicted"/>
<dbReference type="InterPro" id="IPR051695">
    <property type="entry name" value="Phosphoglycerate_Mutase"/>
</dbReference>
<feature type="active site" description="Proton donor/acceptor" evidence="2">
    <location>
        <position position="88"/>
    </location>
</feature>
<dbReference type="PANTHER" id="PTHR46517:SF1">
    <property type="entry name" value="FRUCTOSE-2,6-BISPHOSPHATASE TIGAR"/>
    <property type="match status" value="1"/>
</dbReference>
<evidence type="ECO:0000256" key="3">
    <source>
        <dbReference type="PIRSR" id="PIRSR613078-2"/>
    </source>
</evidence>
<feature type="active site" description="Tele-phosphohistidine intermediate" evidence="2">
    <location>
        <position position="12"/>
    </location>
</feature>
<protein>
    <submittedName>
        <fullName evidence="5">Probable phosphoglycerate mutase</fullName>
    </submittedName>
</protein>
<reference evidence="5 6" key="1">
    <citation type="submission" date="2016-01" db="EMBL/GenBank/DDBJ databases">
        <authorList>
            <person name="McClelland M."/>
            <person name="Jain A."/>
            <person name="Saraogi P."/>
            <person name="Mendelson R."/>
            <person name="Westerman R."/>
            <person name="SanMiguel P."/>
            <person name="Csonka L."/>
        </authorList>
    </citation>
    <scope>NUCLEOTIDE SEQUENCE [LARGE SCALE GENOMIC DNA]</scope>
    <source>
        <strain evidence="5 6">R-53146</strain>
    </source>
</reference>
<dbReference type="GO" id="GO:0005829">
    <property type="term" value="C:cytosol"/>
    <property type="evidence" value="ECO:0007669"/>
    <property type="project" value="TreeGrafter"/>
</dbReference>
<gene>
    <name evidence="5" type="ORF">Ga0061079_11221</name>
</gene>
<dbReference type="InterPro" id="IPR013078">
    <property type="entry name" value="His_Pase_superF_clade-1"/>
</dbReference>